<organism evidence="1 2">
    <name type="scientific">Stagnihabitans tardus</name>
    <dbReference type="NCBI Taxonomy" id="2699202"/>
    <lineage>
        <taxon>Bacteria</taxon>
        <taxon>Pseudomonadati</taxon>
        <taxon>Pseudomonadota</taxon>
        <taxon>Alphaproteobacteria</taxon>
        <taxon>Rhodobacterales</taxon>
        <taxon>Paracoccaceae</taxon>
        <taxon>Stagnihabitans</taxon>
    </lineage>
</organism>
<accession>A0AAE5BU58</accession>
<dbReference type="GO" id="GO:0003677">
    <property type="term" value="F:DNA binding"/>
    <property type="evidence" value="ECO:0007669"/>
    <property type="project" value="InterPro"/>
</dbReference>
<dbReference type="RefSeq" id="WP_168774286.1">
    <property type="nucleotide sequence ID" value="NZ_JAABNR010000006.1"/>
</dbReference>
<dbReference type="Gene3D" id="3.40.50.10110">
    <property type="entry name" value="DNA polymerase III subunit chi"/>
    <property type="match status" value="1"/>
</dbReference>
<keyword evidence="2" id="KW-1185">Reference proteome</keyword>
<gene>
    <name evidence="1" type="ORF">GV832_07755</name>
</gene>
<dbReference type="Pfam" id="PF04364">
    <property type="entry name" value="DNA_pol3_chi"/>
    <property type="match status" value="1"/>
</dbReference>
<dbReference type="GO" id="GO:0006260">
    <property type="term" value="P:DNA replication"/>
    <property type="evidence" value="ECO:0007669"/>
    <property type="project" value="InterPro"/>
</dbReference>
<dbReference type="SUPFAM" id="SSF102400">
    <property type="entry name" value="DNA polymerase III chi subunit"/>
    <property type="match status" value="1"/>
</dbReference>
<dbReference type="PANTHER" id="PTHR38767:SF1">
    <property type="entry name" value="DNA POLYMERASE III SUBUNIT CHI"/>
    <property type="match status" value="1"/>
</dbReference>
<comment type="caution">
    <text evidence="1">The sequence shown here is derived from an EMBL/GenBank/DDBJ whole genome shotgun (WGS) entry which is preliminary data.</text>
</comment>
<dbReference type="EMBL" id="JAABNR010000006">
    <property type="protein sequence ID" value="NBZ87471.1"/>
    <property type="molecule type" value="Genomic_DNA"/>
</dbReference>
<dbReference type="AlphaFoldDB" id="A0AAE5BU58"/>
<dbReference type="GO" id="GO:0003887">
    <property type="term" value="F:DNA-directed DNA polymerase activity"/>
    <property type="evidence" value="ECO:0007669"/>
    <property type="project" value="InterPro"/>
</dbReference>
<evidence type="ECO:0000313" key="2">
    <source>
        <dbReference type="Proteomes" id="UP001193501"/>
    </source>
</evidence>
<dbReference type="NCBIfam" id="NF004347">
    <property type="entry name" value="PRK05728.1-4"/>
    <property type="match status" value="1"/>
</dbReference>
<dbReference type="InterPro" id="IPR007459">
    <property type="entry name" value="DNA_pol3_chi"/>
</dbReference>
<evidence type="ECO:0000313" key="1">
    <source>
        <dbReference type="EMBL" id="NBZ87471.1"/>
    </source>
</evidence>
<reference evidence="1" key="1">
    <citation type="submission" date="2020-01" db="EMBL/GenBank/DDBJ databases">
        <authorList>
            <person name="Chen W.-M."/>
        </authorList>
    </citation>
    <scope>NUCLEOTIDE SEQUENCE</scope>
    <source>
        <strain evidence="1">CYK-10</strain>
    </source>
</reference>
<sequence length="159" mass="16855">MSAPSATAVFYHMIHAGLEETVAMILTRALGQGWQVMLRAPESGFLEHLDRQLWLGREEGFLPHGLAGGPHDALQPVLLGTGAIGNGARGLMLLGGAGASEAEMAGLERVWVLFDGADAAAVSRAREAWVMFTGWGLGAQYWSDAEGPWAKKSEKAARG</sequence>
<name>A0AAE5BU58_9RHOB</name>
<dbReference type="GO" id="GO:0032298">
    <property type="term" value="P:positive regulation of DNA-templated DNA replication initiation"/>
    <property type="evidence" value="ECO:0007669"/>
    <property type="project" value="TreeGrafter"/>
</dbReference>
<dbReference type="Proteomes" id="UP001193501">
    <property type="component" value="Unassembled WGS sequence"/>
</dbReference>
<dbReference type="InterPro" id="IPR036768">
    <property type="entry name" value="PolIII_chi_sf"/>
</dbReference>
<proteinExistence type="predicted"/>
<protein>
    <submittedName>
        <fullName evidence="1">DNA polymerase III subunit chi</fullName>
    </submittedName>
</protein>
<dbReference type="PANTHER" id="PTHR38767">
    <property type="entry name" value="DNA POLYMERASE III SUBUNIT CHI"/>
    <property type="match status" value="1"/>
</dbReference>